<gene>
    <name evidence="7" type="ORF">GT747_02370</name>
    <name evidence="8" type="ORF">SAMN05444424_0273</name>
</gene>
<dbReference type="RefSeq" id="WP_021658360.1">
    <property type="nucleotide sequence ID" value="NZ_FQVY01000001.1"/>
</dbReference>
<evidence type="ECO:0000313" key="9">
    <source>
        <dbReference type="Proteomes" id="UP000184089"/>
    </source>
</evidence>
<reference evidence="9" key="1">
    <citation type="submission" date="2016-11" db="EMBL/GenBank/DDBJ databases">
        <authorList>
            <person name="Jaros S."/>
            <person name="Januszkiewicz K."/>
            <person name="Wedrychowicz H."/>
        </authorList>
    </citation>
    <scope>NUCLEOTIDE SEQUENCE [LARGE SCALE GENOMIC DNA]</scope>
    <source>
        <strain evidence="9">DSM 4029</strain>
    </source>
</reference>
<feature type="transmembrane region" description="Helical" evidence="6">
    <location>
        <begin position="21"/>
        <end position="40"/>
    </location>
</feature>
<comment type="caution">
    <text evidence="8">The sequence shown here is derived from an EMBL/GenBank/DDBJ whole genome shotgun (WGS) entry which is preliminary data.</text>
</comment>
<keyword evidence="4 6" id="KW-1133">Transmembrane helix</keyword>
<protein>
    <submittedName>
        <fullName evidence="7">ABC transporter permease</fullName>
    </submittedName>
    <submittedName>
        <fullName evidence="8">Nucleoside ABC transporter membrane protein</fullName>
    </submittedName>
</protein>
<evidence type="ECO:0000256" key="3">
    <source>
        <dbReference type="ARBA" id="ARBA00022692"/>
    </source>
</evidence>
<evidence type="ECO:0000256" key="6">
    <source>
        <dbReference type="SAM" id="Phobius"/>
    </source>
</evidence>
<evidence type="ECO:0000313" key="8">
    <source>
        <dbReference type="EMBL" id="SHF66998.1"/>
    </source>
</evidence>
<dbReference type="EMBL" id="FQVY01000001">
    <property type="protein sequence ID" value="SHF66998.1"/>
    <property type="molecule type" value="Genomic_DNA"/>
</dbReference>
<feature type="transmembrane region" description="Helical" evidence="6">
    <location>
        <begin position="327"/>
        <end position="345"/>
    </location>
</feature>
<proteinExistence type="predicted"/>
<keyword evidence="3 6" id="KW-0812">Transmembrane</keyword>
<evidence type="ECO:0000313" key="10">
    <source>
        <dbReference type="Proteomes" id="UP000474718"/>
    </source>
</evidence>
<dbReference type="Proteomes" id="UP000184089">
    <property type="component" value="Unassembled WGS sequence"/>
</dbReference>
<feature type="transmembrane region" description="Helical" evidence="6">
    <location>
        <begin position="115"/>
        <end position="135"/>
    </location>
</feature>
<evidence type="ECO:0000256" key="2">
    <source>
        <dbReference type="ARBA" id="ARBA00022475"/>
    </source>
</evidence>
<name>A0AAQ1MB50_9FIRM</name>
<dbReference type="GO" id="GO:0022857">
    <property type="term" value="F:transmembrane transporter activity"/>
    <property type="evidence" value="ECO:0007669"/>
    <property type="project" value="InterPro"/>
</dbReference>
<accession>A0AAQ1MB50</accession>
<keyword evidence="5 6" id="KW-0472">Membrane</keyword>
<dbReference type="AlphaFoldDB" id="A0AAQ1MB50"/>
<dbReference type="GO" id="GO:0005886">
    <property type="term" value="C:plasma membrane"/>
    <property type="evidence" value="ECO:0007669"/>
    <property type="project" value="UniProtKB-SubCell"/>
</dbReference>
<feature type="transmembrane region" description="Helical" evidence="6">
    <location>
        <begin position="60"/>
        <end position="80"/>
    </location>
</feature>
<feature type="transmembrane region" description="Helical" evidence="6">
    <location>
        <begin position="92"/>
        <end position="109"/>
    </location>
</feature>
<dbReference type="CDD" id="cd06580">
    <property type="entry name" value="TM_PBP1_transp_TpRbsC_like"/>
    <property type="match status" value="1"/>
</dbReference>
<feature type="transmembrane region" description="Helical" evidence="6">
    <location>
        <begin position="295"/>
        <end position="315"/>
    </location>
</feature>
<evidence type="ECO:0000313" key="7">
    <source>
        <dbReference type="EMBL" id="MZL68622.1"/>
    </source>
</evidence>
<dbReference type="EMBL" id="WWVX01000001">
    <property type="protein sequence ID" value="MZL68622.1"/>
    <property type="molecule type" value="Genomic_DNA"/>
</dbReference>
<reference evidence="8" key="2">
    <citation type="submission" date="2016-11" db="EMBL/GenBank/DDBJ databases">
        <authorList>
            <person name="Varghese N."/>
            <person name="Submissions S."/>
        </authorList>
    </citation>
    <scope>NUCLEOTIDE SEQUENCE</scope>
    <source>
        <strain evidence="8">DSM 4029</strain>
    </source>
</reference>
<feature type="transmembrane region" description="Helical" evidence="6">
    <location>
        <begin position="247"/>
        <end position="267"/>
    </location>
</feature>
<keyword evidence="10" id="KW-1185">Reference proteome</keyword>
<feature type="transmembrane region" description="Helical" evidence="6">
    <location>
        <begin position="147"/>
        <end position="165"/>
    </location>
</feature>
<keyword evidence="2" id="KW-1003">Cell membrane</keyword>
<dbReference type="Pfam" id="PF02653">
    <property type="entry name" value="BPD_transp_2"/>
    <property type="match status" value="1"/>
</dbReference>
<evidence type="ECO:0000256" key="4">
    <source>
        <dbReference type="ARBA" id="ARBA00022989"/>
    </source>
</evidence>
<evidence type="ECO:0000256" key="5">
    <source>
        <dbReference type="ARBA" id="ARBA00023136"/>
    </source>
</evidence>
<comment type="subcellular location">
    <subcellularLocation>
        <location evidence="1">Cell membrane</location>
        <topology evidence="1">Multi-pass membrane protein</topology>
    </subcellularLocation>
</comment>
<organism evidence="8 9">
    <name type="scientific">Bittarella massiliensis</name>
    <name type="common">ex Durand et al. 2017</name>
    <dbReference type="NCBI Taxonomy" id="1720313"/>
    <lineage>
        <taxon>Bacteria</taxon>
        <taxon>Bacillati</taxon>
        <taxon>Bacillota</taxon>
        <taxon>Clostridia</taxon>
        <taxon>Eubacteriales</taxon>
        <taxon>Oscillospiraceae</taxon>
        <taxon>Bittarella (ex Durand et al. 2017)</taxon>
    </lineage>
</organism>
<sequence length="366" mass="38090">MGKPLNKSKLAHSANTAIQSVGALLIALILGAVILLLTGANPLGAYGAILKGSVGSMSAFINTLIQTTPLMFTGLSYLFAAKAGLVNLGMEGQMLFGAMGAAVAGAWDLGLPKFVHLPLAILVGVLAGGLYGLIAGLLKAKFGANEYIVTLMLNYVATLLMSYLANGPLRPEGEINVATAPVLETAQFTKLVKNRGLTAALFIAVTLSVLVHFFLDRTKPGYEIRAVGRGRLASETAGINIARTTMLTMFISGGLAAMAGVSMVLGVNGRYIEGFSPGYGFNGIAVSSLASGNPLMVGVSALVFGALRAGAMVLNMTQRIRPEFADMIQALVVIFVAMPALFQVVKTRSKKPETEPAKAAEKKEAN</sequence>
<dbReference type="Proteomes" id="UP000474718">
    <property type="component" value="Unassembled WGS sequence"/>
</dbReference>
<dbReference type="PANTHER" id="PTHR47089">
    <property type="entry name" value="ABC TRANSPORTER, PERMEASE PROTEIN"/>
    <property type="match status" value="1"/>
</dbReference>
<reference evidence="7 10" key="3">
    <citation type="journal article" date="2019" name="Nat. Med.">
        <title>A library of human gut bacterial isolates paired with longitudinal multiomics data enables mechanistic microbiome research.</title>
        <authorList>
            <person name="Poyet M."/>
            <person name="Groussin M."/>
            <person name="Gibbons S.M."/>
            <person name="Avila-Pacheco J."/>
            <person name="Jiang X."/>
            <person name="Kearney S.M."/>
            <person name="Perrotta A.R."/>
            <person name="Berdy B."/>
            <person name="Zhao S."/>
            <person name="Lieberman T.D."/>
            <person name="Swanson P.K."/>
            <person name="Smith M."/>
            <person name="Roesemann S."/>
            <person name="Alexander J.E."/>
            <person name="Rich S.A."/>
            <person name="Livny J."/>
            <person name="Vlamakis H."/>
            <person name="Clish C."/>
            <person name="Bullock K."/>
            <person name="Deik A."/>
            <person name="Scott J."/>
            <person name="Pierce K.A."/>
            <person name="Xavier R.J."/>
            <person name="Alm E.J."/>
        </authorList>
    </citation>
    <scope>NUCLEOTIDE SEQUENCE [LARGE SCALE GENOMIC DNA]</scope>
    <source>
        <strain evidence="7 10">BIOML-A2</strain>
    </source>
</reference>
<evidence type="ECO:0000256" key="1">
    <source>
        <dbReference type="ARBA" id="ARBA00004651"/>
    </source>
</evidence>
<dbReference type="PANTHER" id="PTHR47089:SF1">
    <property type="entry name" value="GUANOSINE ABC TRANSPORTER PERMEASE PROTEIN NUPP"/>
    <property type="match status" value="1"/>
</dbReference>
<dbReference type="InterPro" id="IPR001851">
    <property type="entry name" value="ABC_transp_permease"/>
</dbReference>
<feature type="transmembrane region" description="Helical" evidence="6">
    <location>
        <begin position="197"/>
        <end position="215"/>
    </location>
</feature>